<dbReference type="GO" id="GO:0046872">
    <property type="term" value="F:metal ion binding"/>
    <property type="evidence" value="ECO:0007669"/>
    <property type="project" value="UniProtKB-KW"/>
</dbReference>
<evidence type="ECO:0000256" key="4">
    <source>
        <dbReference type="ARBA" id="ARBA00022833"/>
    </source>
</evidence>
<feature type="transmembrane region" description="Helical" evidence="9">
    <location>
        <begin position="225"/>
        <end position="243"/>
    </location>
</feature>
<evidence type="ECO:0000259" key="10">
    <source>
        <dbReference type="Pfam" id="PF02953"/>
    </source>
</evidence>
<keyword evidence="2" id="KW-0813">Transport</keyword>
<keyword evidence="8" id="KW-1015">Disulfide bond</keyword>
<feature type="domain" description="Tim10-like" evidence="10">
    <location>
        <begin position="8"/>
        <end position="69"/>
    </location>
</feature>
<gene>
    <name evidence="11" type="ORF">LSAA_14857</name>
</gene>
<comment type="subcellular location">
    <subcellularLocation>
        <location evidence="1">Mitochondrion</location>
    </subcellularLocation>
</comment>
<organism evidence="11 12">
    <name type="scientific">Lepeophtheirus salmonis</name>
    <name type="common">Salmon louse</name>
    <name type="synonym">Caligus salmonis</name>
    <dbReference type="NCBI Taxonomy" id="72036"/>
    <lineage>
        <taxon>Eukaryota</taxon>
        <taxon>Metazoa</taxon>
        <taxon>Ecdysozoa</taxon>
        <taxon>Arthropoda</taxon>
        <taxon>Crustacea</taxon>
        <taxon>Multicrustacea</taxon>
        <taxon>Hexanauplia</taxon>
        <taxon>Copepoda</taxon>
        <taxon>Siphonostomatoida</taxon>
        <taxon>Caligidae</taxon>
        <taxon>Lepeophtheirus</taxon>
    </lineage>
</organism>
<evidence type="ECO:0000313" key="12">
    <source>
        <dbReference type="Proteomes" id="UP000675881"/>
    </source>
</evidence>
<protein>
    <submittedName>
        <fullName evidence="11">Mitochondrial import inner membrane translocase subunit Tim9</fullName>
    </submittedName>
</protein>
<keyword evidence="6" id="KW-0811">Translocation</keyword>
<dbReference type="EMBL" id="HG994588">
    <property type="protein sequence ID" value="CAF3038621.1"/>
    <property type="molecule type" value="Genomic_DNA"/>
</dbReference>
<evidence type="ECO:0000256" key="9">
    <source>
        <dbReference type="SAM" id="Phobius"/>
    </source>
</evidence>
<dbReference type="Pfam" id="PF02466">
    <property type="entry name" value="Tim17"/>
    <property type="match status" value="1"/>
</dbReference>
<evidence type="ECO:0000256" key="7">
    <source>
        <dbReference type="ARBA" id="ARBA00023128"/>
    </source>
</evidence>
<dbReference type="SUPFAM" id="SSF144122">
    <property type="entry name" value="Tim10-like"/>
    <property type="match status" value="1"/>
</dbReference>
<accession>A0A7R8D5V5</accession>
<evidence type="ECO:0000313" key="11">
    <source>
        <dbReference type="EMBL" id="CAF3038621.1"/>
    </source>
</evidence>
<proteinExistence type="predicted"/>
<dbReference type="InterPro" id="IPR004217">
    <property type="entry name" value="Tim10-like"/>
</dbReference>
<dbReference type="OrthoDB" id="75343at2759"/>
<evidence type="ECO:0000256" key="3">
    <source>
        <dbReference type="ARBA" id="ARBA00022723"/>
    </source>
</evidence>
<keyword evidence="12" id="KW-1185">Reference proteome</keyword>
<dbReference type="Pfam" id="PF02953">
    <property type="entry name" value="zf-Tim10_DDP"/>
    <property type="match status" value="1"/>
</dbReference>
<keyword evidence="5" id="KW-0653">Protein transport</keyword>
<evidence type="ECO:0000256" key="6">
    <source>
        <dbReference type="ARBA" id="ARBA00023010"/>
    </source>
</evidence>
<keyword evidence="9" id="KW-1133">Transmembrane helix</keyword>
<dbReference type="InterPro" id="IPR035427">
    <property type="entry name" value="Tim10-like_dom_sf"/>
</dbReference>
<evidence type="ECO:0000256" key="1">
    <source>
        <dbReference type="ARBA" id="ARBA00004173"/>
    </source>
</evidence>
<keyword evidence="9" id="KW-0472">Membrane</keyword>
<dbReference type="GO" id="GO:0015031">
    <property type="term" value="P:protein transport"/>
    <property type="evidence" value="ECO:0007669"/>
    <property type="project" value="UniProtKB-KW"/>
</dbReference>
<keyword evidence="7" id="KW-0496">Mitochondrion</keyword>
<dbReference type="Proteomes" id="UP000675881">
    <property type="component" value="Chromosome 9"/>
</dbReference>
<keyword evidence="9" id="KW-0812">Transmembrane</keyword>
<dbReference type="AlphaFoldDB" id="A0A7R8D5V5"/>
<feature type="transmembrane region" description="Helical" evidence="9">
    <location>
        <begin position="150"/>
        <end position="171"/>
    </location>
</feature>
<keyword evidence="3" id="KW-0479">Metal-binding</keyword>
<keyword evidence="4" id="KW-0862">Zinc</keyword>
<evidence type="ECO:0000256" key="2">
    <source>
        <dbReference type="ARBA" id="ARBA00022448"/>
    </source>
</evidence>
<reference evidence="11" key="1">
    <citation type="submission" date="2021-02" db="EMBL/GenBank/DDBJ databases">
        <authorList>
            <person name="Bekaert M."/>
        </authorList>
    </citation>
    <scope>NUCLEOTIDE SEQUENCE</scope>
    <source>
        <strain evidence="11">IoA-00</strain>
    </source>
</reference>
<dbReference type="InterPro" id="IPR050673">
    <property type="entry name" value="Mito_inner_translocase_sub"/>
</dbReference>
<sequence length="252" mass="27816">MNQADEQEDQVKVFKDFLGNYNKLSEICFGDCVWDFTTRKVTKGEDQCASNCAEKYLKMNQRISTRFQEFQVMANETAMAQMAKSGTFLPLSAMSSKNTPFTLSEFESVSKYLIGNNIRPYPNVLVPQCSGIARVQHRQEVYMQNFMESCVFRGCMSFVVGGALGAFLGLFSSTQPRTLLLLDLCFATTECAIESYRGKSDLSNAVYSGFATGGALGLRAGPVGALWGGCGFAAFSLAIDYFMHESSLFNPK</sequence>
<dbReference type="PANTHER" id="PTHR13172">
    <property type="entry name" value="MITOCHONDRIAL IMPORT INNER MEMBRANE TRANSLOCASE SUBUNIT TIM9B"/>
    <property type="match status" value="1"/>
</dbReference>
<evidence type="ECO:0000256" key="5">
    <source>
        <dbReference type="ARBA" id="ARBA00022927"/>
    </source>
</evidence>
<evidence type="ECO:0000256" key="8">
    <source>
        <dbReference type="ARBA" id="ARBA00023157"/>
    </source>
</evidence>
<dbReference type="GO" id="GO:0005739">
    <property type="term" value="C:mitochondrion"/>
    <property type="evidence" value="ECO:0007669"/>
    <property type="project" value="UniProtKB-SubCell"/>
</dbReference>
<name>A0A7R8D5V5_LEPSM</name>
<dbReference type="Gene3D" id="1.10.287.810">
    <property type="entry name" value="Mitochondrial import inner membrane translocase subunit tim13 like domains"/>
    <property type="match status" value="1"/>
</dbReference>